<name>E6QSC8_9ZZZZ</name>
<protein>
    <submittedName>
        <fullName evidence="7">Putative acyltransferase</fullName>
    </submittedName>
</protein>
<gene>
    <name evidence="7" type="ORF">CARN7_0914</name>
</gene>
<proteinExistence type="predicted"/>
<keyword evidence="5" id="KW-0472">Membrane</keyword>
<keyword evidence="4 7" id="KW-0808">Transferase</keyword>
<comment type="subcellular location">
    <subcellularLocation>
        <location evidence="1">Cell inner membrane</location>
    </subcellularLocation>
</comment>
<organism evidence="7">
    <name type="scientific">mine drainage metagenome</name>
    <dbReference type="NCBI Taxonomy" id="410659"/>
    <lineage>
        <taxon>unclassified sequences</taxon>
        <taxon>metagenomes</taxon>
        <taxon>ecological metagenomes</taxon>
    </lineage>
</organism>
<dbReference type="PANTHER" id="PTHR30606:SF9">
    <property type="entry name" value="LIPID A BIOSYNTHESIS LAUROYLTRANSFERASE"/>
    <property type="match status" value="1"/>
</dbReference>
<keyword evidence="6 7" id="KW-0012">Acyltransferase</keyword>
<evidence type="ECO:0000256" key="6">
    <source>
        <dbReference type="ARBA" id="ARBA00023315"/>
    </source>
</evidence>
<reference evidence="7" key="1">
    <citation type="submission" date="2009-10" db="EMBL/GenBank/DDBJ databases">
        <title>Diversity of trophic interactions inside an arsenic-rich microbial ecosystem.</title>
        <authorList>
            <person name="Bertin P.N."/>
            <person name="Heinrich-Salmeron A."/>
            <person name="Pelletier E."/>
            <person name="Goulhen-Chollet F."/>
            <person name="Arsene-Ploetze F."/>
            <person name="Gallien S."/>
            <person name="Calteau A."/>
            <person name="Vallenet D."/>
            <person name="Casiot C."/>
            <person name="Chane-Woon-Ming B."/>
            <person name="Giloteaux L."/>
            <person name="Barakat M."/>
            <person name="Bonnefoy V."/>
            <person name="Bruneel O."/>
            <person name="Chandler M."/>
            <person name="Cleiss J."/>
            <person name="Duran R."/>
            <person name="Elbaz-Poulichet F."/>
            <person name="Fonknechten N."/>
            <person name="Lauga B."/>
            <person name="Mornico D."/>
            <person name="Ortet P."/>
            <person name="Schaeffer C."/>
            <person name="Siguier P."/>
            <person name="Alexander Thil Smith A."/>
            <person name="Van Dorsselaer A."/>
            <person name="Weissenbach J."/>
            <person name="Medigue C."/>
            <person name="Le Paslier D."/>
        </authorList>
    </citation>
    <scope>NUCLEOTIDE SEQUENCE</scope>
</reference>
<dbReference type="InterPro" id="IPR004960">
    <property type="entry name" value="LipA_acyltrans"/>
</dbReference>
<evidence type="ECO:0000256" key="2">
    <source>
        <dbReference type="ARBA" id="ARBA00022475"/>
    </source>
</evidence>
<evidence type="ECO:0000256" key="1">
    <source>
        <dbReference type="ARBA" id="ARBA00004533"/>
    </source>
</evidence>
<comment type="caution">
    <text evidence="7">The sequence shown here is derived from an EMBL/GenBank/DDBJ whole genome shotgun (WGS) entry which is preliminary data.</text>
</comment>
<dbReference type="PIRSF" id="PIRSF026649">
    <property type="entry name" value="MsbB"/>
    <property type="match status" value="1"/>
</dbReference>
<evidence type="ECO:0000256" key="3">
    <source>
        <dbReference type="ARBA" id="ARBA00022519"/>
    </source>
</evidence>
<dbReference type="GO" id="GO:1901137">
    <property type="term" value="P:carbohydrate derivative biosynthetic process"/>
    <property type="evidence" value="ECO:0007669"/>
    <property type="project" value="UniProtKB-ARBA"/>
</dbReference>
<accession>E6QSC8</accession>
<dbReference type="AlphaFoldDB" id="E6QSC8"/>
<dbReference type="EMBL" id="CABR01000073">
    <property type="protein sequence ID" value="CBI10150.1"/>
    <property type="molecule type" value="Genomic_DNA"/>
</dbReference>
<dbReference type="Pfam" id="PF03279">
    <property type="entry name" value="Lip_A_acyltrans"/>
    <property type="match status" value="1"/>
</dbReference>
<keyword evidence="3" id="KW-0997">Cell inner membrane</keyword>
<dbReference type="GO" id="GO:0008610">
    <property type="term" value="P:lipid biosynthetic process"/>
    <property type="evidence" value="ECO:0007669"/>
    <property type="project" value="UniProtKB-ARBA"/>
</dbReference>
<dbReference type="PANTHER" id="PTHR30606">
    <property type="entry name" value="LIPID A BIOSYNTHESIS LAUROYL ACYLTRANSFERASE"/>
    <property type="match status" value="1"/>
</dbReference>
<evidence type="ECO:0000256" key="4">
    <source>
        <dbReference type="ARBA" id="ARBA00022679"/>
    </source>
</evidence>
<dbReference type="CDD" id="cd07984">
    <property type="entry name" value="LPLAT_LABLAT-like"/>
    <property type="match status" value="1"/>
</dbReference>
<dbReference type="GO" id="GO:0016746">
    <property type="term" value="F:acyltransferase activity"/>
    <property type="evidence" value="ECO:0007669"/>
    <property type="project" value="UniProtKB-KW"/>
</dbReference>
<keyword evidence="2" id="KW-1003">Cell membrane</keyword>
<evidence type="ECO:0000256" key="5">
    <source>
        <dbReference type="ARBA" id="ARBA00023136"/>
    </source>
</evidence>
<sequence length="292" mass="33218">MMMSRLGIALLWLIHGLPLGMQAMIGNGLGMLLYWLAVPRRRIGATNLALCFPDMTDRQRRTLLRQHFQAVSRAALEHGILWWSSAARVNRIVRFEGLEHLQAAYGQPLILLAPHFVGLDMGGIRISTEFHPLVSMYSRLKNPHFDRLMLYARTRFGQSRLFSRHEGVRPLITEIKRGLPLYYLPDQDFGAKDAVFAPFFGIPTATVNALPRLARLTGARIVPAVTRQLAGGQGYVVRFYPAWQDFPTADLDADVARMNAFIEARVRENPAQYFWLHKRFKTRPPGAPSLYH</sequence>
<dbReference type="GO" id="GO:0005886">
    <property type="term" value="C:plasma membrane"/>
    <property type="evidence" value="ECO:0007669"/>
    <property type="project" value="UniProtKB-SubCell"/>
</dbReference>
<evidence type="ECO:0000313" key="7">
    <source>
        <dbReference type="EMBL" id="CBI10150.1"/>
    </source>
</evidence>